<dbReference type="InterPro" id="IPR050321">
    <property type="entry name" value="Glycosyltr_2/OpgH_subfam"/>
</dbReference>
<evidence type="ECO:0000256" key="1">
    <source>
        <dbReference type="ARBA" id="ARBA00004141"/>
    </source>
</evidence>
<keyword evidence="6" id="KW-0472">Membrane</keyword>
<keyword evidence="2" id="KW-0328">Glycosyltransferase</keyword>
<dbReference type="GO" id="GO:0016758">
    <property type="term" value="F:hexosyltransferase activity"/>
    <property type="evidence" value="ECO:0007669"/>
    <property type="project" value="TreeGrafter"/>
</dbReference>
<dbReference type="InterPro" id="IPR029044">
    <property type="entry name" value="Nucleotide-diphossugar_trans"/>
</dbReference>
<dbReference type="GO" id="GO:0005886">
    <property type="term" value="C:plasma membrane"/>
    <property type="evidence" value="ECO:0007669"/>
    <property type="project" value="TreeGrafter"/>
</dbReference>
<evidence type="ECO:0000256" key="3">
    <source>
        <dbReference type="ARBA" id="ARBA00022679"/>
    </source>
</evidence>
<dbReference type="SUPFAM" id="SSF53448">
    <property type="entry name" value="Nucleotide-diphospho-sugar transferases"/>
    <property type="match status" value="1"/>
</dbReference>
<protein>
    <submittedName>
        <fullName evidence="8">Glycosyltransferase</fullName>
    </submittedName>
</protein>
<evidence type="ECO:0000313" key="8">
    <source>
        <dbReference type="EMBL" id="NEY73059.1"/>
    </source>
</evidence>
<keyword evidence="9" id="KW-1185">Reference proteome</keyword>
<comment type="subcellular location">
    <subcellularLocation>
        <location evidence="1">Membrane</location>
        <topology evidence="1">Multi-pass membrane protein</topology>
    </subcellularLocation>
</comment>
<evidence type="ECO:0000256" key="2">
    <source>
        <dbReference type="ARBA" id="ARBA00022676"/>
    </source>
</evidence>
<feature type="domain" description="Glycosyltransferase 2-like" evidence="7">
    <location>
        <begin position="34"/>
        <end position="127"/>
    </location>
</feature>
<gene>
    <name evidence="8" type="ORF">G4D63_15080</name>
</gene>
<dbReference type="Pfam" id="PF00535">
    <property type="entry name" value="Glycos_transf_2"/>
    <property type="match status" value="1"/>
</dbReference>
<evidence type="ECO:0000256" key="4">
    <source>
        <dbReference type="ARBA" id="ARBA00022692"/>
    </source>
</evidence>
<evidence type="ECO:0000256" key="5">
    <source>
        <dbReference type="ARBA" id="ARBA00022989"/>
    </source>
</evidence>
<dbReference type="AlphaFoldDB" id="A0A6M0QBC4"/>
<dbReference type="Gene3D" id="3.90.550.10">
    <property type="entry name" value="Spore Coat Polysaccharide Biosynthesis Protein SpsA, Chain A"/>
    <property type="match status" value="1"/>
</dbReference>
<accession>A0A6M0QBC4</accession>
<dbReference type="PANTHER" id="PTHR43867">
    <property type="entry name" value="CELLULOSE SYNTHASE CATALYTIC SUBUNIT A [UDP-FORMING]"/>
    <property type="match status" value="1"/>
</dbReference>
<dbReference type="InterPro" id="IPR001173">
    <property type="entry name" value="Glyco_trans_2-like"/>
</dbReference>
<dbReference type="EMBL" id="JAAIWM010000005">
    <property type="protein sequence ID" value="NEY73059.1"/>
    <property type="molecule type" value="Genomic_DNA"/>
</dbReference>
<keyword evidence="3 8" id="KW-0808">Transferase</keyword>
<keyword evidence="4" id="KW-0812">Transmembrane</keyword>
<name>A0A6M0QBC4_9BACI</name>
<dbReference type="PANTHER" id="PTHR43867:SF2">
    <property type="entry name" value="CELLULOSE SYNTHASE CATALYTIC SUBUNIT A [UDP-FORMING]"/>
    <property type="match status" value="1"/>
</dbReference>
<sequence>MDSIYSKHVVLYSLIQTQQTSYSIKKKTYTIDLFITTYNESTELVRRTILAFKNLEYPVEALSIWVCDDGRRLEMKRLAESLSVGYITRSNNDHAKAGNLNNALALTKEELIVTIDADMIPKPNFLKIL</sequence>
<organism evidence="8 9">
    <name type="scientific">Bacillus mesophilus</name>
    <dbReference type="NCBI Taxonomy" id="1808955"/>
    <lineage>
        <taxon>Bacteria</taxon>
        <taxon>Bacillati</taxon>
        <taxon>Bacillota</taxon>
        <taxon>Bacilli</taxon>
        <taxon>Bacillales</taxon>
        <taxon>Bacillaceae</taxon>
        <taxon>Bacillus</taxon>
    </lineage>
</organism>
<keyword evidence="5" id="KW-1133">Transmembrane helix</keyword>
<reference evidence="8 9" key="1">
    <citation type="submission" date="2020-02" db="EMBL/GenBank/DDBJ databases">
        <title>Bacillus aquiflavi sp. nov., isolated from yellow water of strong flavor Chinese baijiu in Yibin region of China.</title>
        <authorList>
            <person name="Xie J."/>
        </authorList>
    </citation>
    <scope>NUCLEOTIDE SEQUENCE [LARGE SCALE GENOMIC DNA]</scope>
    <source>
        <strain evidence="8 9">SA4</strain>
    </source>
</reference>
<evidence type="ECO:0000313" key="9">
    <source>
        <dbReference type="Proteomes" id="UP000481043"/>
    </source>
</evidence>
<evidence type="ECO:0000259" key="7">
    <source>
        <dbReference type="Pfam" id="PF00535"/>
    </source>
</evidence>
<dbReference type="RefSeq" id="WP_163180633.1">
    <property type="nucleotide sequence ID" value="NZ_JAAIWM010000005.1"/>
</dbReference>
<evidence type="ECO:0000256" key="6">
    <source>
        <dbReference type="ARBA" id="ARBA00023136"/>
    </source>
</evidence>
<dbReference type="Proteomes" id="UP000481043">
    <property type="component" value="Unassembled WGS sequence"/>
</dbReference>
<comment type="caution">
    <text evidence="8">The sequence shown here is derived from an EMBL/GenBank/DDBJ whole genome shotgun (WGS) entry which is preliminary data.</text>
</comment>
<proteinExistence type="predicted"/>